<proteinExistence type="predicted"/>
<name>A0ABR3W5M9_9PEZI</name>
<feature type="coiled-coil region" evidence="1">
    <location>
        <begin position="71"/>
        <end position="105"/>
    </location>
</feature>
<feature type="region of interest" description="Disordered" evidence="2">
    <location>
        <begin position="109"/>
        <end position="140"/>
    </location>
</feature>
<protein>
    <submittedName>
        <fullName evidence="3">Uncharacterized protein</fullName>
    </submittedName>
</protein>
<dbReference type="EMBL" id="JAWRVE010000148">
    <property type="protein sequence ID" value="KAL1853564.1"/>
    <property type="molecule type" value="Genomic_DNA"/>
</dbReference>
<feature type="region of interest" description="Disordered" evidence="2">
    <location>
        <begin position="326"/>
        <end position="345"/>
    </location>
</feature>
<gene>
    <name evidence="3" type="ORF">Daus18300_011768</name>
</gene>
<keyword evidence="4" id="KW-1185">Reference proteome</keyword>
<evidence type="ECO:0000256" key="2">
    <source>
        <dbReference type="SAM" id="MobiDB-lite"/>
    </source>
</evidence>
<reference evidence="3 4" key="1">
    <citation type="journal article" date="2024" name="IMA Fungus">
        <title>IMA Genome - F19 : A genome assembly and annotation guide to empower mycologists, including annotated draft genome sequences of Ceratocystis pirilliformis, Diaporthe australafricana, Fusarium ophioides, Paecilomyces lecythidis, and Sporothrix stenoceras.</title>
        <authorList>
            <person name="Aylward J."/>
            <person name="Wilson A.M."/>
            <person name="Visagie C.M."/>
            <person name="Spraker J."/>
            <person name="Barnes I."/>
            <person name="Buitendag C."/>
            <person name="Ceriani C."/>
            <person name="Del Mar Angel L."/>
            <person name="du Plessis D."/>
            <person name="Fuchs T."/>
            <person name="Gasser K."/>
            <person name="Kramer D."/>
            <person name="Li W."/>
            <person name="Munsamy K."/>
            <person name="Piso A."/>
            <person name="Price J.L."/>
            <person name="Sonnekus B."/>
            <person name="Thomas C."/>
            <person name="van der Nest A."/>
            <person name="van Dijk A."/>
            <person name="van Heerden A."/>
            <person name="van Vuuren N."/>
            <person name="Yilmaz N."/>
            <person name="Duong T.A."/>
            <person name="van der Merwe N.A."/>
            <person name="Wingfield M.J."/>
            <person name="Wingfield B.D."/>
        </authorList>
    </citation>
    <scope>NUCLEOTIDE SEQUENCE [LARGE SCALE GENOMIC DNA]</scope>
    <source>
        <strain evidence="3 4">CMW 18300</strain>
    </source>
</reference>
<comment type="caution">
    <text evidence="3">The sequence shown here is derived from an EMBL/GenBank/DDBJ whole genome shotgun (WGS) entry which is preliminary data.</text>
</comment>
<evidence type="ECO:0000313" key="4">
    <source>
        <dbReference type="Proteomes" id="UP001583177"/>
    </source>
</evidence>
<feature type="compositionally biased region" description="Acidic residues" evidence="2">
    <location>
        <begin position="117"/>
        <end position="139"/>
    </location>
</feature>
<evidence type="ECO:0000313" key="3">
    <source>
        <dbReference type="EMBL" id="KAL1853564.1"/>
    </source>
</evidence>
<organism evidence="3 4">
    <name type="scientific">Diaporthe australafricana</name>
    <dbReference type="NCBI Taxonomy" id="127596"/>
    <lineage>
        <taxon>Eukaryota</taxon>
        <taxon>Fungi</taxon>
        <taxon>Dikarya</taxon>
        <taxon>Ascomycota</taxon>
        <taxon>Pezizomycotina</taxon>
        <taxon>Sordariomycetes</taxon>
        <taxon>Sordariomycetidae</taxon>
        <taxon>Diaporthales</taxon>
        <taxon>Diaporthaceae</taxon>
        <taxon>Diaporthe</taxon>
    </lineage>
</organism>
<sequence>MTPRKKDHEKNREATIVYPNTSPELLLAYRIFGPGHRDVEKLDEAKNDILRPKTADRDGEVELKPVGEDIKKTLNVDLEKILAMYEAYKREIERMKKVERIHEKRKLAQRDGIDNANGDDSDEVEEIDPNAESSEDDMNEFGQGEDPYEQFYKDPALWLSKKTALTRQQASIASLRNMRATLDDIRTFYNGKMSPGRDLEQCIEASAQNLDGLIRYAGIVEQVILIHENKCPQSTWKSRNRMNDTFGERVPWIINKVYNIEDRVKGMKPDLAASKRLRLRLASAGLPTTTQATRKELRSKLVRFATLCLAASTRADFKKELEDEAKQWEEQTEPSNKRCKKRAKIGPSKHIMALLNE</sequence>
<dbReference type="Proteomes" id="UP001583177">
    <property type="component" value="Unassembled WGS sequence"/>
</dbReference>
<accession>A0ABR3W5M9</accession>
<keyword evidence="1" id="KW-0175">Coiled coil</keyword>
<evidence type="ECO:0000256" key="1">
    <source>
        <dbReference type="SAM" id="Coils"/>
    </source>
</evidence>